<organism evidence="1 2">
    <name type="scientific">Aureobasidium pullulans EXF-150</name>
    <dbReference type="NCBI Taxonomy" id="1043002"/>
    <lineage>
        <taxon>Eukaryota</taxon>
        <taxon>Fungi</taxon>
        <taxon>Dikarya</taxon>
        <taxon>Ascomycota</taxon>
        <taxon>Pezizomycotina</taxon>
        <taxon>Dothideomycetes</taxon>
        <taxon>Dothideomycetidae</taxon>
        <taxon>Dothideales</taxon>
        <taxon>Saccotheciaceae</taxon>
        <taxon>Aureobasidium</taxon>
    </lineage>
</organism>
<protein>
    <submittedName>
        <fullName evidence="1">Uncharacterized protein</fullName>
    </submittedName>
</protein>
<accession>A0A074XMT8</accession>
<gene>
    <name evidence="1" type="ORF">M438DRAFT_205309</name>
</gene>
<evidence type="ECO:0000313" key="2">
    <source>
        <dbReference type="Proteomes" id="UP000030706"/>
    </source>
</evidence>
<dbReference type="HOGENOM" id="CLU_1669037_0_0_1"/>
<name>A0A074XMT8_AURPU</name>
<dbReference type="AlphaFoldDB" id="A0A074XMT8"/>
<dbReference type="GeneID" id="40741674"/>
<dbReference type="Proteomes" id="UP000030706">
    <property type="component" value="Unassembled WGS sequence"/>
</dbReference>
<reference evidence="1 2" key="1">
    <citation type="journal article" date="2014" name="BMC Genomics">
        <title>Genome sequencing of four Aureobasidium pullulans varieties: biotechnological potential, stress tolerance, and description of new species.</title>
        <authorList>
            <person name="Gostin Ar C."/>
            <person name="Ohm R.A."/>
            <person name="Kogej T."/>
            <person name="Sonjak S."/>
            <person name="Turk M."/>
            <person name="Zajc J."/>
            <person name="Zalar P."/>
            <person name="Grube M."/>
            <person name="Sun H."/>
            <person name="Han J."/>
            <person name="Sharma A."/>
            <person name="Chiniquy J."/>
            <person name="Ngan C.Y."/>
            <person name="Lipzen A."/>
            <person name="Barry K."/>
            <person name="Grigoriev I.V."/>
            <person name="Gunde-Cimerman N."/>
        </authorList>
    </citation>
    <scope>NUCLEOTIDE SEQUENCE [LARGE SCALE GENOMIC DNA]</scope>
    <source>
        <strain evidence="1 2">EXF-150</strain>
    </source>
</reference>
<sequence length="158" mass="17808">MEGKKDQEADYDKITPEELILDFLITPHTQNCSLTLHPSLNMALFVAHSISRKRILGKRRLRLLRASVLRQFVSMTTAVTPDASTQWQSRGRQGRQSICRSGQRHLLVPLICHCAFPPDKEDIGVSPELCLIHVNGILKLLPVIHLVKVVLSPYIPSQ</sequence>
<dbReference type="RefSeq" id="XP_029761196.1">
    <property type="nucleotide sequence ID" value="XM_029899368.1"/>
</dbReference>
<dbReference type="EMBL" id="KL584981">
    <property type="protein sequence ID" value="KEQ85009.1"/>
    <property type="molecule type" value="Genomic_DNA"/>
</dbReference>
<keyword evidence="2" id="KW-1185">Reference proteome</keyword>
<evidence type="ECO:0000313" key="1">
    <source>
        <dbReference type="EMBL" id="KEQ85009.1"/>
    </source>
</evidence>
<proteinExistence type="predicted"/>